<feature type="region of interest" description="Disordered" evidence="1">
    <location>
        <begin position="26"/>
        <end position="62"/>
    </location>
</feature>
<proteinExistence type="predicted"/>
<evidence type="ECO:0000313" key="4">
    <source>
        <dbReference type="Proteomes" id="UP000682416"/>
    </source>
</evidence>
<name>A0A975LCM7_9ACTN</name>
<evidence type="ECO:0000313" key="3">
    <source>
        <dbReference type="EMBL" id="QVJ02802.1"/>
    </source>
</evidence>
<keyword evidence="2" id="KW-0732">Signal</keyword>
<gene>
    <name evidence="3" type="ORF">KGD82_11365</name>
</gene>
<keyword evidence="4" id="KW-1185">Reference proteome</keyword>
<accession>A0A975LCM7</accession>
<dbReference type="KEGG" id="nec:KGD82_11365"/>
<evidence type="ECO:0000256" key="2">
    <source>
        <dbReference type="SAM" id="SignalP"/>
    </source>
</evidence>
<feature type="chain" id="PRO_5038342646" evidence="2">
    <location>
        <begin position="23"/>
        <end position="62"/>
    </location>
</feature>
<organism evidence="3 4">
    <name type="scientific">Nocardiopsis eucommiae</name>
    <dbReference type="NCBI Taxonomy" id="2831970"/>
    <lineage>
        <taxon>Bacteria</taxon>
        <taxon>Bacillati</taxon>
        <taxon>Actinomycetota</taxon>
        <taxon>Actinomycetes</taxon>
        <taxon>Streptosporangiales</taxon>
        <taxon>Nocardiopsidaceae</taxon>
        <taxon>Nocardiopsis</taxon>
    </lineage>
</organism>
<feature type="compositionally biased region" description="Basic residues" evidence="1">
    <location>
        <begin position="49"/>
        <end position="62"/>
    </location>
</feature>
<dbReference type="EMBL" id="CP074402">
    <property type="protein sequence ID" value="QVJ02802.1"/>
    <property type="molecule type" value="Genomic_DNA"/>
</dbReference>
<reference evidence="3" key="1">
    <citation type="submission" date="2021-05" db="EMBL/GenBank/DDBJ databases">
        <authorList>
            <person name="Kaiqin L."/>
            <person name="Jian G."/>
        </authorList>
    </citation>
    <scope>NUCLEOTIDE SEQUENCE</scope>
    <source>
        <strain evidence="3">HDS5</strain>
    </source>
</reference>
<protein>
    <submittedName>
        <fullName evidence="3">Uncharacterized protein</fullName>
    </submittedName>
</protein>
<dbReference type="RefSeq" id="WP_378739812.1">
    <property type="nucleotide sequence ID" value="NZ_CBDRIY010000014.1"/>
</dbReference>
<feature type="signal peptide" evidence="2">
    <location>
        <begin position="1"/>
        <end position="22"/>
    </location>
</feature>
<dbReference type="Proteomes" id="UP000682416">
    <property type="component" value="Chromosome"/>
</dbReference>
<sequence>MRHFAPCSGLLVLALLSTPAQFTERLVASSPPPTPPSVGAPFRCSGRLRVPRPRRPPRCGYH</sequence>
<evidence type="ECO:0000256" key="1">
    <source>
        <dbReference type="SAM" id="MobiDB-lite"/>
    </source>
</evidence>
<dbReference type="AlphaFoldDB" id="A0A975LCM7"/>